<sequence>KSGRDQLMHLLNNDNLVAILNEKSEKKASFDWSQVFHASRNFFIKEAQRLEEMERKNEVASATVISNRNNLKRQAGALPVFVLKKASKSVPYVTVKLVLDMVLQILSRDRSYLLENFCNDAFQIIDKFILRFPEYYLNRELRERWK</sequence>
<dbReference type="InterPro" id="IPR021668">
    <property type="entry name" value="TAN"/>
</dbReference>
<dbReference type="GO" id="GO:0004674">
    <property type="term" value="F:protein serine/threonine kinase activity"/>
    <property type="evidence" value="ECO:0007669"/>
    <property type="project" value="InterPro"/>
</dbReference>
<protein>
    <recommendedName>
        <fullName evidence="1">Telomere-length maintenance and DNA damage repair domain-containing protein</fullName>
    </recommendedName>
</protein>
<proteinExistence type="predicted"/>
<comment type="caution">
    <text evidence="2">The sequence shown here is derived from an EMBL/GenBank/DDBJ whole genome shotgun (WGS) entry which is preliminary data.</text>
</comment>
<gene>
    <name evidence="2" type="ORF">MNOR_LOCUS41602</name>
</gene>
<dbReference type="EMBL" id="CAXKWB010160297">
    <property type="protein sequence ID" value="CAL4249643.1"/>
    <property type="molecule type" value="Genomic_DNA"/>
</dbReference>
<feature type="non-terminal residue" evidence="2">
    <location>
        <position position="1"/>
    </location>
</feature>
<keyword evidence="3" id="KW-1185">Reference proteome</keyword>
<reference evidence="2 3" key="1">
    <citation type="submission" date="2024-05" db="EMBL/GenBank/DDBJ databases">
        <authorList>
            <person name="Wallberg A."/>
        </authorList>
    </citation>
    <scope>NUCLEOTIDE SEQUENCE [LARGE SCALE GENOMIC DNA]</scope>
</reference>
<dbReference type="AlphaFoldDB" id="A0AAV2SW08"/>
<evidence type="ECO:0000313" key="3">
    <source>
        <dbReference type="Proteomes" id="UP001497623"/>
    </source>
</evidence>
<name>A0AAV2SW08_MEGNR</name>
<feature type="non-terminal residue" evidence="2">
    <location>
        <position position="146"/>
    </location>
</feature>
<evidence type="ECO:0000259" key="1">
    <source>
        <dbReference type="Pfam" id="PF11640"/>
    </source>
</evidence>
<accession>A0AAV2SW08</accession>
<dbReference type="Pfam" id="PF11640">
    <property type="entry name" value="TAN"/>
    <property type="match status" value="1"/>
</dbReference>
<feature type="domain" description="Telomere-length maintenance and DNA damage repair" evidence="1">
    <location>
        <begin position="3"/>
        <end position="135"/>
    </location>
</feature>
<evidence type="ECO:0000313" key="2">
    <source>
        <dbReference type="EMBL" id="CAL4249643.1"/>
    </source>
</evidence>
<organism evidence="2 3">
    <name type="scientific">Meganyctiphanes norvegica</name>
    <name type="common">Northern krill</name>
    <name type="synonym">Thysanopoda norvegica</name>
    <dbReference type="NCBI Taxonomy" id="48144"/>
    <lineage>
        <taxon>Eukaryota</taxon>
        <taxon>Metazoa</taxon>
        <taxon>Ecdysozoa</taxon>
        <taxon>Arthropoda</taxon>
        <taxon>Crustacea</taxon>
        <taxon>Multicrustacea</taxon>
        <taxon>Malacostraca</taxon>
        <taxon>Eumalacostraca</taxon>
        <taxon>Eucarida</taxon>
        <taxon>Euphausiacea</taxon>
        <taxon>Euphausiidae</taxon>
        <taxon>Meganyctiphanes</taxon>
    </lineage>
</organism>
<dbReference type="Proteomes" id="UP001497623">
    <property type="component" value="Unassembled WGS sequence"/>
</dbReference>